<accession>A0A2K8SCE2</accession>
<keyword evidence="3" id="KW-1185">Reference proteome</keyword>
<dbReference type="RefSeq" id="WP_100916131.1">
    <property type="nucleotide sequence ID" value="NZ_CP025057.1"/>
</dbReference>
<feature type="transmembrane region" description="Helical" evidence="1">
    <location>
        <begin position="64"/>
        <end position="89"/>
    </location>
</feature>
<name>A0A2K8SCE2_9MOLU</name>
<dbReference type="AlphaFoldDB" id="A0A2K8SCE2"/>
<evidence type="ECO:0000256" key="1">
    <source>
        <dbReference type="SAM" id="Phobius"/>
    </source>
</evidence>
<sequence>MIDEKLYSDIKEVVNKRPEINKIWKQFKNERKTKIILYTFLSVFFGAFVFLAFMSNIIDMNNEIIFFLIGMFLFLGFLAFLIASIVVYFKLKNINVRLNKIVNEKLDLELIYFNFFNSSANLKNCSDFKMNIISYYPKIVDIDGSYKVYLAHRKVPIKEDHYNSLEFTYKNRKVTFIIEHPKNFIERHYYTSNGRSGCSRTVTPLSMTVLYVTDDKYVKDFKSLRIERKKGNLKGDYKSESIVFNDRYSTNLTMNNIVAAKFLTPYVLDNLANLNQKDFFSLGVNKDIYVEKATTKYHILPFGIFDFYSYLNEKNLATVICKEMISQLNLVKNSLEYVSFLEKIK</sequence>
<dbReference type="Proteomes" id="UP000231823">
    <property type="component" value="Chromosome"/>
</dbReference>
<feature type="transmembrane region" description="Helical" evidence="1">
    <location>
        <begin position="35"/>
        <end position="58"/>
    </location>
</feature>
<dbReference type="KEGG" id="sfz:SFLOR_v1c00760"/>
<evidence type="ECO:0008006" key="4">
    <source>
        <dbReference type="Google" id="ProtNLM"/>
    </source>
</evidence>
<evidence type="ECO:0000313" key="2">
    <source>
        <dbReference type="EMBL" id="AUB31137.1"/>
    </source>
</evidence>
<keyword evidence="1" id="KW-1133">Transmembrane helix</keyword>
<dbReference type="EMBL" id="CP025057">
    <property type="protein sequence ID" value="AUB31137.1"/>
    <property type="molecule type" value="Genomic_DNA"/>
</dbReference>
<gene>
    <name evidence="2" type="ORF">SFLOR_v1c00760</name>
</gene>
<organism evidence="2 3">
    <name type="scientific">Spiroplasma floricola 23-6</name>
    <dbReference type="NCBI Taxonomy" id="1336749"/>
    <lineage>
        <taxon>Bacteria</taxon>
        <taxon>Bacillati</taxon>
        <taxon>Mycoplasmatota</taxon>
        <taxon>Mollicutes</taxon>
        <taxon>Entomoplasmatales</taxon>
        <taxon>Spiroplasmataceae</taxon>
        <taxon>Spiroplasma</taxon>
    </lineage>
</organism>
<reference evidence="2 3" key="1">
    <citation type="submission" date="2017-12" db="EMBL/GenBank/DDBJ databases">
        <title>Complete genome sequence of Spiroplasma floricola 23-6 (ATCC 29989).</title>
        <authorList>
            <person name="Tsai Y.-M."/>
            <person name="Wu P.-S."/>
            <person name="Lo W.-S."/>
            <person name="Kuo C.-H."/>
        </authorList>
    </citation>
    <scope>NUCLEOTIDE SEQUENCE [LARGE SCALE GENOMIC DNA]</scope>
    <source>
        <strain evidence="2 3">23-6</strain>
    </source>
</reference>
<dbReference type="OrthoDB" id="389768at2"/>
<protein>
    <recommendedName>
        <fullName evidence="4">DUF3137 domain-containing protein</fullName>
    </recommendedName>
</protein>
<evidence type="ECO:0000313" key="3">
    <source>
        <dbReference type="Proteomes" id="UP000231823"/>
    </source>
</evidence>
<proteinExistence type="predicted"/>
<keyword evidence="1" id="KW-0472">Membrane</keyword>
<keyword evidence="1" id="KW-0812">Transmembrane</keyword>